<dbReference type="Proteomes" id="UP000766486">
    <property type="component" value="Unassembled WGS sequence"/>
</dbReference>
<feature type="compositionally biased region" description="Gly residues" evidence="1">
    <location>
        <begin position="94"/>
        <end position="106"/>
    </location>
</feature>
<keyword evidence="3" id="KW-1185">Reference proteome</keyword>
<evidence type="ECO:0000313" key="2">
    <source>
        <dbReference type="EMBL" id="VUC26749.1"/>
    </source>
</evidence>
<evidence type="ECO:0000313" key="3">
    <source>
        <dbReference type="Proteomes" id="UP000766486"/>
    </source>
</evidence>
<reference evidence="2 3" key="1">
    <citation type="submission" date="2019-06" db="EMBL/GenBank/DDBJ databases">
        <authorList>
            <person name="Broberg M."/>
        </authorList>
    </citation>
    <scope>NUCLEOTIDE SEQUENCE [LARGE SCALE GENOMIC DNA]</scope>
</reference>
<feature type="compositionally biased region" description="Low complexity" evidence="1">
    <location>
        <begin position="52"/>
        <end position="68"/>
    </location>
</feature>
<feature type="compositionally biased region" description="Basic and acidic residues" evidence="1">
    <location>
        <begin position="69"/>
        <end position="90"/>
    </location>
</feature>
<sequence length="106" mass="11439">MKGNQPSPLFLGRGTNVIEHSWFSDPHVLAHECEDEVSSHLLCRREGLDPRSNSGDKSGQSSGQGSNSTDRDTHYIDRADKNIRDFESKFTTKGGSGSGSGGSNSK</sequence>
<evidence type="ECO:0000256" key="1">
    <source>
        <dbReference type="SAM" id="MobiDB-lite"/>
    </source>
</evidence>
<dbReference type="EMBL" id="CABFNS010000755">
    <property type="protein sequence ID" value="VUC26749.1"/>
    <property type="molecule type" value="Genomic_DNA"/>
</dbReference>
<comment type="caution">
    <text evidence="2">The sequence shown here is derived from an EMBL/GenBank/DDBJ whole genome shotgun (WGS) entry which is preliminary data.</text>
</comment>
<gene>
    <name evidence="2" type="ORF">CLO192961_LOCUS194099</name>
</gene>
<feature type="region of interest" description="Disordered" evidence="1">
    <location>
        <begin position="44"/>
        <end position="106"/>
    </location>
</feature>
<organism evidence="2 3">
    <name type="scientific">Bionectria ochroleuca</name>
    <name type="common">Gliocladium roseum</name>
    <dbReference type="NCBI Taxonomy" id="29856"/>
    <lineage>
        <taxon>Eukaryota</taxon>
        <taxon>Fungi</taxon>
        <taxon>Dikarya</taxon>
        <taxon>Ascomycota</taxon>
        <taxon>Pezizomycotina</taxon>
        <taxon>Sordariomycetes</taxon>
        <taxon>Hypocreomycetidae</taxon>
        <taxon>Hypocreales</taxon>
        <taxon>Bionectriaceae</taxon>
        <taxon>Clonostachys</taxon>
    </lineage>
</organism>
<accession>A0ABY6U6U4</accession>
<proteinExistence type="predicted"/>
<protein>
    <submittedName>
        <fullName evidence="2">Uncharacterized protein</fullName>
    </submittedName>
</protein>
<name>A0ABY6U6U4_BIOOC</name>